<reference evidence="1 2" key="1">
    <citation type="submission" date="2021-11" db="EMBL/GenBank/DDBJ databases">
        <title>Comparative genomics of bee honey and flower isolates.</title>
        <authorList>
            <person name="Bechtner J.D."/>
            <person name="Gallus M.K."/>
            <person name="Ehrmann M."/>
        </authorList>
    </citation>
    <scope>NUCLEOTIDE SEQUENCE [LARGE SCALE GENOMIC DNA]</scope>
    <source>
        <strain evidence="1 2">M161</strain>
    </source>
</reference>
<organism evidence="1 2">
    <name type="scientific">Apilactobacillus xinyiensis</name>
    <dbReference type="NCBI Taxonomy" id="2841032"/>
    <lineage>
        <taxon>Bacteria</taxon>
        <taxon>Bacillati</taxon>
        <taxon>Bacillota</taxon>
        <taxon>Bacilli</taxon>
        <taxon>Lactobacillales</taxon>
        <taxon>Lactobacillaceae</taxon>
        <taxon>Apilactobacillus</taxon>
    </lineage>
</organism>
<dbReference type="RefSeq" id="WP_282575956.1">
    <property type="nucleotide sequence ID" value="NZ_JAJIAO010000001.1"/>
</dbReference>
<gene>
    <name evidence="1" type="ORF">LNP07_01185</name>
</gene>
<dbReference type="InterPro" id="IPR036412">
    <property type="entry name" value="HAD-like_sf"/>
</dbReference>
<dbReference type="PANTHER" id="PTHR10000">
    <property type="entry name" value="PHOSPHOSERINE PHOSPHATASE"/>
    <property type="match status" value="1"/>
</dbReference>
<dbReference type="InterPro" id="IPR006379">
    <property type="entry name" value="HAD-SF_hydro_IIB"/>
</dbReference>
<dbReference type="Pfam" id="PF08282">
    <property type="entry name" value="Hydrolase_3"/>
    <property type="match status" value="1"/>
</dbReference>
<evidence type="ECO:0000313" key="1">
    <source>
        <dbReference type="EMBL" id="MCK8624138.1"/>
    </source>
</evidence>
<dbReference type="EMBL" id="JAJIAO010000001">
    <property type="protein sequence ID" value="MCK8624138.1"/>
    <property type="molecule type" value="Genomic_DNA"/>
</dbReference>
<dbReference type="SUPFAM" id="SSF56784">
    <property type="entry name" value="HAD-like"/>
    <property type="match status" value="1"/>
</dbReference>
<sequence>MLTLYCDFKGDKNIENQKLIAIDLDGTTLNSNSKLTDRTINTINKLNQTKHIVTIVTGRPTRLVTDIYRQLNLDTPMINFNGSLGFNPIQKWQYEYKYSIKRDIALHFANNSEKLGINLITAEDKELFLANRPAEDEALGFFPTKLKSENILSESSLKVDPICLTLEVRPEKEQDFIKYVKDNFEDELQISPWGGPNSIIEIASGGVNKVTGIKRLADFYNIKQEDIIAFGDEFNDKSMLEYAGFGVAMKNGQPKVKEIADDITELDNDHDGLADYIEKHFKI</sequence>
<dbReference type="InterPro" id="IPR023214">
    <property type="entry name" value="HAD_sf"/>
</dbReference>
<dbReference type="InterPro" id="IPR000150">
    <property type="entry name" value="Cof"/>
</dbReference>
<accession>A0ABT0HZY3</accession>
<dbReference type="SFLD" id="SFLDS00003">
    <property type="entry name" value="Haloacid_Dehalogenase"/>
    <property type="match status" value="1"/>
</dbReference>
<dbReference type="Proteomes" id="UP001522905">
    <property type="component" value="Unassembled WGS sequence"/>
</dbReference>
<name>A0ABT0HZY3_9LACO</name>
<proteinExistence type="predicted"/>
<dbReference type="NCBIfam" id="TIGR01484">
    <property type="entry name" value="HAD-SF-IIB"/>
    <property type="match status" value="1"/>
</dbReference>
<dbReference type="NCBIfam" id="TIGR00099">
    <property type="entry name" value="Cof-subfamily"/>
    <property type="match status" value="1"/>
</dbReference>
<dbReference type="PANTHER" id="PTHR10000:SF23">
    <property type="entry name" value="5-AMINO-6-(5-PHOSPHO-D-RIBITYLAMINO)URACIL PHOSPHATASE YITU"/>
    <property type="match status" value="1"/>
</dbReference>
<dbReference type="SFLD" id="SFLDG01140">
    <property type="entry name" value="C2.B:_Phosphomannomutase_and_P"/>
    <property type="match status" value="1"/>
</dbReference>
<dbReference type="Gene3D" id="3.30.1240.10">
    <property type="match status" value="1"/>
</dbReference>
<keyword evidence="2" id="KW-1185">Reference proteome</keyword>
<dbReference type="Gene3D" id="3.40.50.1000">
    <property type="entry name" value="HAD superfamily/HAD-like"/>
    <property type="match status" value="1"/>
</dbReference>
<keyword evidence="1" id="KW-0378">Hydrolase</keyword>
<dbReference type="GO" id="GO:0016787">
    <property type="term" value="F:hydrolase activity"/>
    <property type="evidence" value="ECO:0007669"/>
    <property type="project" value="UniProtKB-KW"/>
</dbReference>
<dbReference type="CDD" id="cd07516">
    <property type="entry name" value="HAD_Pase"/>
    <property type="match status" value="1"/>
</dbReference>
<evidence type="ECO:0000313" key="2">
    <source>
        <dbReference type="Proteomes" id="UP001522905"/>
    </source>
</evidence>
<protein>
    <submittedName>
        <fullName evidence="1">Cof-type HAD-IIB family hydrolase</fullName>
    </submittedName>
</protein>
<comment type="caution">
    <text evidence="1">The sequence shown here is derived from an EMBL/GenBank/DDBJ whole genome shotgun (WGS) entry which is preliminary data.</text>
</comment>